<dbReference type="AlphaFoldDB" id="A0A060Q3K7"/>
<name>A0A060Q3K7_THIPF</name>
<evidence type="ECO:0000313" key="2">
    <source>
        <dbReference type="EMBL" id="CAA63798.1"/>
    </source>
</evidence>
<dbReference type="InterPro" id="IPR029063">
    <property type="entry name" value="SAM-dependent_MTases_sf"/>
</dbReference>
<dbReference type="EMBL" id="X93599">
    <property type="protein sequence ID" value="CAA63798.1"/>
    <property type="molecule type" value="Genomic_DNA"/>
</dbReference>
<sequence>MGADHQLLAAYDALAETYDAHRGLFDMRAVLEDIFARLPACGTLLDLGCGAGEPCARAFLDRGWRVTGVDFCPAMLALAARYVPEMERI</sequence>
<protein>
    <submittedName>
        <fullName evidence="2">Orf1 protein</fullName>
    </submittedName>
</protein>
<proteinExistence type="predicted"/>
<gene>
    <name evidence="2" type="primary">orf1</name>
</gene>
<feature type="domain" description="Methyltransferase" evidence="1">
    <location>
        <begin position="45"/>
        <end position="83"/>
    </location>
</feature>
<dbReference type="InterPro" id="IPR041698">
    <property type="entry name" value="Methyltransf_25"/>
</dbReference>
<dbReference type="CDD" id="cd02440">
    <property type="entry name" value="AdoMet_MTases"/>
    <property type="match status" value="1"/>
</dbReference>
<dbReference type="SUPFAM" id="SSF53335">
    <property type="entry name" value="S-adenosyl-L-methionine-dependent methyltransferases"/>
    <property type="match status" value="1"/>
</dbReference>
<organism evidence="2">
    <name type="scientific">Thiococcus pfennigii</name>
    <name type="common">Thiocapsa pfennigii</name>
    <dbReference type="NCBI Taxonomy" id="1057"/>
    <lineage>
        <taxon>Bacteria</taxon>
        <taxon>Pseudomonadati</taxon>
        <taxon>Pseudomonadota</taxon>
        <taxon>Gammaproteobacteria</taxon>
        <taxon>Chromatiales</taxon>
        <taxon>Chromatiaceae</taxon>
        <taxon>Thiococcus</taxon>
    </lineage>
</organism>
<dbReference type="Gene3D" id="3.40.50.150">
    <property type="entry name" value="Vaccinia Virus protein VP39"/>
    <property type="match status" value="1"/>
</dbReference>
<reference evidence="2" key="1">
    <citation type="submission" date="1995-11" db="EMBL/GenBank/DDBJ databases">
        <title>Analysis of the Thiocapsa pfennigii poly(3-hydroxyalkanoic acid) synthase: Subcloning, molecular characterization and generation of hybrid synthases.</title>
        <authorList>
            <person name="Liebergesell M."/>
            <person name="Rahalkar S."/>
            <person name="Steinbuechel A."/>
        </authorList>
    </citation>
    <scope>NUCLEOTIDE SEQUENCE</scope>
    <source>
        <strain evidence="2">9111</strain>
    </source>
</reference>
<feature type="non-terminal residue" evidence="2">
    <location>
        <position position="89"/>
    </location>
</feature>
<evidence type="ECO:0000259" key="1">
    <source>
        <dbReference type="Pfam" id="PF13649"/>
    </source>
</evidence>
<accession>A0A060Q3K7</accession>
<dbReference type="Pfam" id="PF13649">
    <property type="entry name" value="Methyltransf_25"/>
    <property type="match status" value="1"/>
</dbReference>